<protein>
    <recommendedName>
        <fullName evidence="4">Protein QbdB</fullName>
    </recommendedName>
</protein>
<reference evidence="2 3" key="1">
    <citation type="submission" date="2018-05" db="EMBL/GenBank/DDBJ databases">
        <title>Genomic Encyclopedia of Type Strains, Phase IV (KMG-IV): sequencing the most valuable type-strain genomes for metagenomic binning, comparative biology and taxonomic classification.</title>
        <authorList>
            <person name="Goeker M."/>
        </authorList>
    </citation>
    <scope>NUCLEOTIDE SEQUENCE [LARGE SCALE GENOMIC DNA]</scope>
    <source>
        <strain evidence="2 3">DSM 25134</strain>
    </source>
</reference>
<evidence type="ECO:0000313" key="3">
    <source>
        <dbReference type="Proteomes" id="UP000248395"/>
    </source>
</evidence>
<dbReference type="OrthoDB" id="191143at2"/>
<dbReference type="AlphaFoldDB" id="A0A318JJ13"/>
<feature type="chain" id="PRO_5016370180" description="Protein QbdB" evidence="1">
    <location>
        <begin position="25"/>
        <end position="291"/>
    </location>
</feature>
<dbReference type="InterPro" id="IPR025737">
    <property type="entry name" value="FApF"/>
</dbReference>
<gene>
    <name evidence="2" type="ORF">DFR38_10189</name>
</gene>
<sequence>MPPFRPVLTALAASLLLASQPGHAADTNARDFFSAPVGTSLGVLYLPVTWADSFHSASGNDDHARLNVEAMAWRQLWFSDICGTLCTPQFIIPAAHIKTTLPGSQTSQQDSGIGDPQVGGTLFFINQPDQREYSGLLTLITLPVGSYDAQHPDVSAGANRWGATFLYNYTRGLGKNWVLEASLEAQLYGNNDNYLGSSLKQQPLYRLQAFASYDFTPATYGALRLYHSRGGAWRLNGQEVPDTRQNSTQLGVELGHWLDKQDQLLLMLARNVHTTNSFDSSQAMLRLVHVF</sequence>
<keyword evidence="3" id="KW-1185">Reference proteome</keyword>
<proteinExistence type="predicted"/>
<evidence type="ECO:0000256" key="1">
    <source>
        <dbReference type="SAM" id="SignalP"/>
    </source>
</evidence>
<comment type="caution">
    <text evidence="2">The sequence shown here is derived from an EMBL/GenBank/DDBJ whole genome shotgun (WGS) entry which is preliminary data.</text>
</comment>
<name>A0A318JJ13_9NEIS</name>
<keyword evidence="1" id="KW-0732">Signal</keyword>
<dbReference type="EMBL" id="QJKC01000001">
    <property type="protein sequence ID" value="PXX51032.1"/>
    <property type="molecule type" value="Genomic_DNA"/>
</dbReference>
<accession>A0A318JJ13</accession>
<dbReference type="RefSeq" id="WP_110312842.1">
    <property type="nucleotide sequence ID" value="NZ_QJKC01000001.1"/>
</dbReference>
<evidence type="ECO:0008006" key="4">
    <source>
        <dbReference type="Google" id="ProtNLM"/>
    </source>
</evidence>
<dbReference type="Proteomes" id="UP000248395">
    <property type="component" value="Unassembled WGS sequence"/>
</dbReference>
<organism evidence="2 3">
    <name type="scientific">Aquitalea magnusonii</name>
    <dbReference type="NCBI Taxonomy" id="332411"/>
    <lineage>
        <taxon>Bacteria</taxon>
        <taxon>Pseudomonadati</taxon>
        <taxon>Pseudomonadota</taxon>
        <taxon>Betaproteobacteria</taxon>
        <taxon>Neisseriales</taxon>
        <taxon>Chromobacteriaceae</taxon>
        <taxon>Aquitalea</taxon>
    </lineage>
</organism>
<evidence type="ECO:0000313" key="2">
    <source>
        <dbReference type="EMBL" id="PXX51032.1"/>
    </source>
</evidence>
<dbReference type="Pfam" id="PF13557">
    <property type="entry name" value="Phenol_MetA_deg"/>
    <property type="match status" value="1"/>
</dbReference>
<feature type="signal peptide" evidence="1">
    <location>
        <begin position="1"/>
        <end position="24"/>
    </location>
</feature>